<dbReference type="PANTHER" id="PTHR43711:SF1">
    <property type="entry name" value="HISTIDINE KINASE 1"/>
    <property type="match status" value="1"/>
</dbReference>
<dbReference type="InterPro" id="IPR050736">
    <property type="entry name" value="Sensor_HK_Regulatory"/>
</dbReference>
<dbReference type="RefSeq" id="WP_087715296.1">
    <property type="nucleotide sequence ID" value="NZ_MWPH01000003.1"/>
</dbReference>
<dbReference type="InterPro" id="IPR036890">
    <property type="entry name" value="HATPase_C_sf"/>
</dbReference>
<dbReference type="PANTHER" id="PTHR43711">
    <property type="entry name" value="TWO-COMPONENT HISTIDINE KINASE"/>
    <property type="match status" value="1"/>
</dbReference>
<dbReference type="Pfam" id="PF00512">
    <property type="entry name" value="HisKA"/>
    <property type="match status" value="1"/>
</dbReference>
<dbReference type="Gene3D" id="3.40.50.2300">
    <property type="match status" value="1"/>
</dbReference>
<keyword evidence="5" id="KW-0418">Kinase</keyword>
<feature type="domain" description="Histidine kinase" evidence="9">
    <location>
        <begin position="275"/>
        <end position="465"/>
    </location>
</feature>
<evidence type="ECO:0000256" key="2">
    <source>
        <dbReference type="ARBA" id="ARBA00012438"/>
    </source>
</evidence>
<evidence type="ECO:0000256" key="3">
    <source>
        <dbReference type="ARBA" id="ARBA00022679"/>
    </source>
</evidence>
<evidence type="ECO:0000259" key="10">
    <source>
        <dbReference type="PROSITE" id="PS50110"/>
    </source>
</evidence>
<evidence type="ECO:0000313" key="11">
    <source>
        <dbReference type="EMBL" id="OVE83880.1"/>
    </source>
</evidence>
<dbReference type="InterPro" id="IPR036097">
    <property type="entry name" value="HisK_dim/P_sf"/>
</dbReference>
<dbReference type="Pfam" id="PF02518">
    <property type="entry name" value="HATPase_c"/>
    <property type="match status" value="1"/>
</dbReference>
<accession>A0A202E7E8</accession>
<protein>
    <recommendedName>
        <fullName evidence="2">histidine kinase</fullName>
        <ecNumber evidence="2">2.7.13.3</ecNumber>
    </recommendedName>
</protein>
<dbReference type="InterPro" id="IPR003661">
    <property type="entry name" value="HisK_dim/P_dom"/>
</dbReference>
<dbReference type="GO" id="GO:0005975">
    <property type="term" value="P:carbohydrate metabolic process"/>
    <property type="evidence" value="ECO:0007669"/>
    <property type="project" value="InterPro"/>
</dbReference>
<dbReference type="GO" id="GO:0046872">
    <property type="term" value="F:metal ion binding"/>
    <property type="evidence" value="ECO:0007669"/>
    <property type="project" value="UniProtKB-KW"/>
</dbReference>
<dbReference type="Gene3D" id="1.10.287.130">
    <property type="match status" value="1"/>
</dbReference>
<dbReference type="InterPro" id="IPR001789">
    <property type="entry name" value="Sig_transdc_resp-reg_receiver"/>
</dbReference>
<keyword evidence="8" id="KW-0597">Phosphoprotein</keyword>
<evidence type="ECO:0000259" key="9">
    <source>
        <dbReference type="PROSITE" id="PS50109"/>
    </source>
</evidence>
<reference evidence="11 12" key="1">
    <citation type="submission" date="2017-02" db="EMBL/GenBank/DDBJ databases">
        <title>Natronthermophilus aegyptiacus gen. nov.,sp. nov., an aerobic, extremely halophilic alkalithermophilic archaeon isolated from the athalassohaline Wadi An Natrun, Egypt.</title>
        <authorList>
            <person name="Zhao B."/>
        </authorList>
    </citation>
    <scope>NUCLEOTIDE SEQUENCE [LARGE SCALE GENOMIC DNA]</scope>
    <source>
        <strain evidence="11 12">CGMCC 1.3597</strain>
    </source>
</reference>
<keyword evidence="4" id="KW-0479">Metal-binding</keyword>
<name>A0A202E7E8_9EURY</name>
<proteinExistence type="predicted"/>
<evidence type="ECO:0000256" key="6">
    <source>
        <dbReference type="ARBA" id="ARBA00022842"/>
    </source>
</evidence>
<dbReference type="CDD" id="cd00082">
    <property type="entry name" value="HisKA"/>
    <property type="match status" value="1"/>
</dbReference>
<dbReference type="AlphaFoldDB" id="A0A202E7E8"/>
<evidence type="ECO:0000256" key="1">
    <source>
        <dbReference type="ARBA" id="ARBA00000085"/>
    </source>
</evidence>
<dbReference type="SUPFAM" id="SSF55874">
    <property type="entry name" value="ATPase domain of HSP90 chaperone/DNA topoisomerase II/histidine kinase"/>
    <property type="match status" value="1"/>
</dbReference>
<comment type="caution">
    <text evidence="11">The sequence shown here is derived from an EMBL/GenBank/DDBJ whole genome shotgun (WGS) entry which is preliminary data.</text>
</comment>
<evidence type="ECO:0000256" key="5">
    <source>
        <dbReference type="ARBA" id="ARBA00022777"/>
    </source>
</evidence>
<dbReference type="EC" id="2.7.13.3" evidence="2"/>
<dbReference type="OrthoDB" id="8127at2157"/>
<dbReference type="SUPFAM" id="SSF52172">
    <property type="entry name" value="CheY-like"/>
    <property type="match status" value="1"/>
</dbReference>
<organism evidence="11 12">
    <name type="scientific">Natronolimnobius baerhuensis</name>
    <dbReference type="NCBI Taxonomy" id="253108"/>
    <lineage>
        <taxon>Archaea</taxon>
        <taxon>Methanobacteriati</taxon>
        <taxon>Methanobacteriota</taxon>
        <taxon>Stenosarchaea group</taxon>
        <taxon>Halobacteria</taxon>
        <taxon>Halobacteriales</taxon>
        <taxon>Natrialbaceae</taxon>
        <taxon>Natronolimnobius</taxon>
    </lineage>
</organism>
<evidence type="ECO:0000256" key="7">
    <source>
        <dbReference type="ARBA" id="ARBA00023012"/>
    </source>
</evidence>
<dbReference type="Gene3D" id="3.30.565.10">
    <property type="entry name" value="Histidine kinase-like ATPase, C-terminal domain"/>
    <property type="match status" value="1"/>
</dbReference>
<keyword evidence="3" id="KW-0808">Transferase</keyword>
<keyword evidence="7" id="KW-0902">Two-component regulatory system</keyword>
<dbReference type="EMBL" id="MWPH01000003">
    <property type="protein sequence ID" value="OVE83880.1"/>
    <property type="molecule type" value="Genomic_DNA"/>
</dbReference>
<feature type="domain" description="Response regulatory" evidence="10">
    <location>
        <begin position="9"/>
        <end position="129"/>
    </location>
</feature>
<dbReference type="InterPro" id="IPR003594">
    <property type="entry name" value="HATPase_dom"/>
</dbReference>
<gene>
    <name evidence="11" type="ORF">B2G88_15835</name>
</gene>
<dbReference type="InterPro" id="IPR007666">
    <property type="entry name" value="ADP_PFK/GK"/>
</dbReference>
<evidence type="ECO:0000256" key="8">
    <source>
        <dbReference type="PROSITE-ProRule" id="PRU00169"/>
    </source>
</evidence>
<feature type="modified residue" description="4-aspartylphosphate" evidence="8">
    <location>
        <position position="60"/>
    </location>
</feature>
<dbReference type="SUPFAM" id="SSF47384">
    <property type="entry name" value="Homodimeric domain of signal transducing histidine kinase"/>
    <property type="match status" value="1"/>
</dbReference>
<evidence type="ECO:0000256" key="4">
    <source>
        <dbReference type="ARBA" id="ARBA00022723"/>
    </source>
</evidence>
<sequence length="682" mass="75069">MSVLCTDPTVVVGIGDTTRSDALRESLLNGTATDYQLVESADAALELIREREDIGCLLTDTPLPETTAGDLCREAQAHDDRFPVVVYTETDSDSNESDTVRDALNAGVTGYYTTDDSLETVRRAVDEALEAYDRQRVAREESSAFETLLENGQTNIYVKDEQARYLRAAAGSDSSNQEKLGRTDLDIYTENNPEMARQTYEDDLQVIESGEAIRGREEWYGDGRTAHVVRTTKIPWTDDETTKGLVGITTDITELKRQEVELEILQEQFEKFSSNVRHELKNPLQVAIGNLQLARETGDEQAFDTTTEALERIEEIITDLESIAKDETKRPKQGPNSLADLARSVWEILYTGEATLEVELPDHVRTYTPEGTLRPVFENLFKNAITHGGSDITVRVGTLTDGFYVEDTGGGIPEDKRMAVLESGYTTAPTGSGTGLSIVADVCQQQNWDLTITESDEGGARFEFTNCPVATAPTAADRADITTATSSVALSDTGAVGTLEADASAEYDPKAGRWTVTADGSNIWRHWNDFYFVSTAIDPPVSIRGRVTGLENVDPFSKAGIMVRNNRDTDATYGYIGATPEFGTELLWRMHRGEHGISQQLREDSCSAWFRVDVLEGDVTCFVSQDGSEWTPVDQRPLEYTSPVDVGLVVCSVVPGTPCTATFEDVSIHRLEEESETHDSGE</sequence>
<dbReference type="Pfam" id="PF08448">
    <property type="entry name" value="PAS_4"/>
    <property type="match status" value="1"/>
</dbReference>
<dbReference type="SUPFAM" id="SSF55785">
    <property type="entry name" value="PYP-like sensor domain (PAS domain)"/>
    <property type="match status" value="1"/>
</dbReference>
<dbReference type="SMART" id="SM00387">
    <property type="entry name" value="HATPase_c"/>
    <property type="match status" value="1"/>
</dbReference>
<dbReference type="PROSITE" id="PS51255">
    <property type="entry name" value="ADPK"/>
    <property type="match status" value="1"/>
</dbReference>
<dbReference type="PROSITE" id="PS50109">
    <property type="entry name" value="HIS_KIN"/>
    <property type="match status" value="1"/>
</dbReference>
<keyword evidence="12" id="KW-1185">Reference proteome</keyword>
<dbReference type="InterPro" id="IPR013656">
    <property type="entry name" value="PAS_4"/>
</dbReference>
<dbReference type="GO" id="GO:0000155">
    <property type="term" value="F:phosphorelay sensor kinase activity"/>
    <property type="evidence" value="ECO:0007669"/>
    <property type="project" value="InterPro"/>
</dbReference>
<evidence type="ECO:0000313" key="12">
    <source>
        <dbReference type="Proteomes" id="UP000196084"/>
    </source>
</evidence>
<dbReference type="Gene3D" id="2.60.120.200">
    <property type="match status" value="1"/>
</dbReference>
<dbReference type="InterPro" id="IPR005467">
    <property type="entry name" value="His_kinase_dom"/>
</dbReference>
<comment type="catalytic activity">
    <reaction evidence="1">
        <text>ATP + protein L-histidine = ADP + protein N-phospho-L-histidine.</text>
        <dbReference type="EC" id="2.7.13.3"/>
    </reaction>
</comment>
<dbReference type="Gene3D" id="3.30.450.20">
    <property type="entry name" value="PAS domain"/>
    <property type="match status" value="1"/>
</dbReference>
<keyword evidence="6" id="KW-0460">Magnesium</keyword>
<dbReference type="SMART" id="SM00388">
    <property type="entry name" value="HisKA"/>
    <property type="match status" value="1"/>
</dbReference>
<dbReference type="InterPro" id="IPR011006">
    <property type="entry name" value="CheY-like_superfamily"/>
</dbReference>
<dbReference type="PROSITE" id="PS50110">
    <property type="entry name" value="RESPONSE_REGULATORY"/>
    <property type="match status" value="1"/>
</dbReference>
<dbReference type="InterPro" id="IPR035965">
    <property type="entry name" value="PAS-like_dom_sf"/>
</dbReference>
<dbReference type="Proteomes" id="UP000196084">
    <property type="component" value="Unassembled WGS sequence"/>
</dbReference>